<dbReference type="EMBL" id="KZ613747">
    <property type="protein sequence ID" value="PMD65018.1"/>
    <property type="molecule type" value="Genomic_DNA"/>
</dbReference>
<dbReference type="GeneID" id="36579167"/>
<proteinExistence type="predicted"/>
<evidence type="ECO:0000313" key="2">
    <source>
        <dbReference type="Proteomes" id="UP000235371"/>
    </source>
</evidence>
<dbReference type="RefSeq" id="XP_024741922.1">
    <property type="nucleotide sequence ID" value="XM_024871085.1"/>
</dbReference>
<accession>A0A2J6TPZ8</accession>
<gene>
    <name evidence="1" type="ORF">K444DRAFT_211213</name>
</gene>
<dbReference type="InParanoid" id="A0A2J6TPZ8"/>
<dbReference type="AlphaFoldDB" id="A0A2J6TPZ8"/>
<reference evidence="1 2" key="1">
    <citation type="submission" date="2016-04" db="EMBL/GenBank/DDBJ databases">
        <title>A degradative enzymes factory behind the ericoid mycorrhizal symbiosis.</title>
        <authorList>
            <consortium name="DOE Joint Genome Institute"/>
            <person name="Martino E."/>
            <person name="Morin E."/>
            <person name="Grelet G."/>
            <person name="Kuo A."/>
            <person name="Kohler A."/>
            <person name="Daghino S."/>
            <person name="Barry K."/>
            <person name="Choi C."/>
            <person name="Cichocki N."/>
            <person name="Clum A."/>
            <person name="Copeland A."/>
            <person name="Hainaut M."/>
            <person name="Haridas S."/>
            <person name="Labutti K."/>
            <person name="Lindquist E."/>
            <person name="Lipzen A."/>
            <person name="Khouja H.-R."/>
            <person name="Murat C."/>
            <person name="Ohm R."/>
            <person name="Olson A."/>
            <person name="Spatafora J."/>
            <person name="Veneault-Fourrey C."/>
            <person name="Henrissat B."/>
            <person name="Grigoriev I."/>
            <person name="Martin F."/>
            <person name="Perotto S."/>
        </authorList>
    </citation>
    <scope>NUCLEOTIDE SEQUENCE [LARGE SCALE GENOMIC DNA]</scope>
    <source>
        <strain evidence="1 2">E</strain>
    </source>
</reference>
<sequence length="178" mass="20526">MWGLRRLVFLFWRPAETYALYSQRSNPPPAQPWTFQRPGFAMMLRFIFWAFLSSASLPFSSQSPLQGQEGPQRAAQIERRQWTSIRVPILAMTSVASPYPWNQIRQKEQKTSYQPLVPIAMTSIIAYSGDPYQKKAQPQKTSHLPPVPVIAMTSVVTYPWHEREGEQKLGYQPILAMK</sequence>
<organism evidence="1 2">
    <name type="scientific">Hyaloscypha bicolor E</name>
    <dbReference type="NCBI Taxonomy" id="1095630"/>
    <lineage>
        <taxon>Eukaryota</taxon>
        <taxon>Fungi</taxon>
        <taxon>Dikarya</taxon>
        <taxon>Ascomycota</taxon>
        <taxon>Pezizomycotina</taxon>
        <taxon>Leotiomycetes</taxon>
        <taxon>Helotiales</taxon>
        <taxon>Hyaloscyphaceae</taxon>
        <taxon>Hyaloscypha</taxon>
        <taxon>Hyaloscypha bicolor</taxon>
    </lineage>
</organism>
<name>A0A2J6TPZ8_9HELO</name>
<evidence type="ECO:0000313" key="1">
    <source>
        <dbReference type="EMBL" id="PMD65018.1"/>
    </source>
</evidence>
<protein>
    <submittedName>
        <fullName evidence="1">Uncharacterized protein</fullName>
    </submittedName>
</protein>
<dbReference type="Proteomes" id="UP000235371">
    <property type="component" value="Unassembled WGS sequence"/>
</dbReference>
<keyword evidence="2" id="KW-1185">Reference proteome</keyword>